<keyword evidence="1" id="KW-0472">Membrane</keyword>
<feature type="transmembrane region" description="Helical" evidence="1">
    <location>
        <begin position="42"/>
        <end position="61"/>
    </location>
</feature>
<dbReference type="Proteomes" id="UP000178735">
    <property type="component" value="Unassembled WGS sequence"/>
</dbReference>
<evidence type="ECO:0000313" key="3">
    <source>
        <dbReference type="Proteomes" id="UP000178735"/>
    </source>
</evidence>
<dbReference type="AlphaFoldDB" id="A0A1F7WQE5"/>
<comment type="caution">
    <text evidence="2">The sequence shown here is derived from an EMBL/GenBank/DDBJ whole genome shotgun (WGS) entry which is preliminary data.</text>
</comment>
<protein>
    <submittedName>
        <fullName evidence="2">Uncharacterized protein</fullName>
    </submittedName>
</protein>
<feature type="transmembrane region" description="Helical" evidence="1">
    <location>
        <begin position="19"/>
        <end position="36"/>
    </location>
</feature>
<evidence type="ECO:0000256" key="1">
    <source>
        <dbReference type="SAM" id="Phobius"/>
    </source>
</evidence>
<gene>
    <name evidence="2" type="ORF">A2008_05155</name>
</gene>
<name>A0A1F7WQE5_9BACT</name>
<dbReference type="STRING" id="1817813.A2008_05155"/>
<keyword evidence="1" id="KW-1133">Transmembrane helix</keyword>
<proteinExistence type="predicted"/>
<keyword evidence="1" id="KW-0812">Transmembrane</keyword>
<accession>A0A1F7WQE5</accession>
<organism evidence="2 3">
    <name type="scientific">Candidatus Wallbacteria bacterium GWC2_49_35</name>
    <dbReference type="NCBI Taxonomy" id="1817813"/>
    <lineage>
        <taxon>Bacteria</taxon>
        <taxon>Candidatus Walliibacteriota</taxon>
    </lineage>
</organism>
<sequence length="137" mass="15266">MDEGVCYSWKVHPMAKSPAKTALVLLVCAACGILSYEYTQSGFMSAVAVLLLAGSLIQFFAPTHYRVDREKVEIKLLFKTRTEPLSKFKKFILDDNGVFLSSEPDSKVLDQFRGLFLLAGPGDREKIAEILKGVFDK</sequence>
<dbReference type="EMBL" id="MGFH01000129">
    <property type="protein sequence ID" value="OGM05030.1"/>
    <property type="molecule type" value="Genomic_DNA"/>
</dbReference>
<reference evidence="2 3" key="1">
    <citation type="journal article" date="2016" name="Nat. Commun.">
        <title>Thousands of microbial genomes shed light on interconnected biogeochemical processes in an aquifer system.</title>
        <authorList>
            <person name="Anantharaman K."/>
            <person name="Brown C.T."/>
            <person name="Hug L.A."/>
            <person name="Sharon I."/>
            <person name="Castelle C.J."/>
            <person name="Probst A.J."/>
            <person name="Thomas B.C."/>
            <person name="Singh A."/>
            <person name="Wilkins M.J."/>
            <person name="Karaoz U."/>
            <person name="Brodie E.L."/>
            <person name="Williams K.H."/>
            <person name="Hubbard S.S."/>
            <person name="Banfield J.F."/>
        </authorList>
    </citation>
    <scope>NUCLEOTIDE SEQUENCE [LARGE SCALE GENOMIC DNA]</scope>
</reference>
<evidence type="ECO:0000313" key="2">
    <source>
        <dbReference type="EMBL" id="OGM05030.1"/>
    </source>
</evidence>